<dbReference type="EMBL" id="CP014019">
    <property type="protein sequence ID" value="AVF46303.1"/>
    <property type="molecule type" value="Genomic_DNA"/>
</dbReference>
<keyword evidence="2" id="KW-1133">Transmembrane helix</keyword>
<evidence type="ECO:0000313" key="4">
    <source>
        <dbReference type="Proteomes" id="UP000237921"/>
    </source>
</evidence>
<dbReference type="PANTHER" id="PTHR30093:SF47">
    <property type="entry name" value="TYPE IV PILUS NON-CORE MINOR PILIN PILE"/>
    <property type="match status" value="1"/>
</dbReference>
<sequence length="141" mass="15243">MKNGFTLIEIMVVVAIIAILVAIATPSYLQYVRKGNRTAVQSEMMNIAQTLESQKMVNNRYPSNATIQSIYGSNVSPVQGKALYTLVFTTLNDSTWVLTATPIANTSQAGDGIICLNDQGQKFWAKGATDCALSASSSWTE</sequence>
<proteinExistence type="predicted"/>
<name>A0A2L1VM42_ACINO</name>
<dbReference type="PRINTS" id="PR00813">
    <property type="entry name" value="BCTERIALGSPG"/>
</dbReference>
<evidence type="ECO:0000256" key="1">
    <source>
        <dbReference type="ARBA" id="ARBA00022481"/>
    </source>
</evidence>
<accession>A0A2L1VM42</accession>
<dbReference type="RefSeq" id="WP_016803889.1">
    <property type="nucleotide sequence ID" value="NZ_BKRJ01000021.1"/>
</dbReference>
<dbReference type="AlphaFoldDB" id="A0A2L1VM42"/>
<dbReference type="GO" id="GO:0015627">
    <property type="term" value="C:type II protein secretion system complex"/>
    <property type="evidence" value="ECO:0007669"/>
    <property type="project" value="InterPro"/>
</dbReference>
<reference evidence="4" key="1">
    <citation type="submission" date="2017-12" db="EMBL/GenBank/DDBJ databases">
        <title>FDA dAtabase for Regulatory Grade micrObial Sequences (FDA-ARGOS): Supporting development and validation of Infectious Disease Dx tests.</title>
        <authorList>
            <person name="Hoffmann M."/>
            <person name="Allard M."/>
            <person name="Evans P."/>
            <person name="Brown E."/>
            <person name="Tallon L."/>
            <person name="Sadzewicz L."/>
            <person name="Sengamalay N."/>
            <person name="Ott S."/>
            <person name="Godinez A."/>
            <person name="Nagaraj S."/>
            <person name="Vavikolanu K."/>
            <person name="Aluvathingal J."/>
            <person name="Nadendla S."/>
            <person name="Sichtig H."/>
        </authorList>
    </citation>
    <scope>NUCLEOTIDE SEQUENCE [LARGE SCALE GENOMIC DNA]</scope>
    <source>
        <strain evidence="4">FDAARGOS_129</strain>
    </source>
</reference>
<dbReference type="Pfam" id="PF16732">
    <property type="entry name" value="ComP_DUS"/>
    <property type="match status" value="1"/>
</dbReference>
<dbReference type="InterPro" id="IPR031982">
    <property type="entry name" value="PilE-like"/>
</dbReference>
<dbReference type="Pfam" id="PF07963">
    <property type="entry name" value="N_methyl"/>
    <property type="match status" value="1"/>
</dbReference>
<dbReference type="GO" id="GO:0043683">
    <property type="term" value="P:type IV pilus assembly"/>
    <property type="evidence" value="ECO:0007669"/>
    <property type="project" value="InterPro"/>
</dbReference>
<keyword evidence="2" id="KW-0812">Transmembrane</keyword>
<dbReference type="SUPFAM" id="SSF54523">
    <property type="entry name" value="Pili subunits"/>
    <property type="match status" value="1"/>
</dbReference>
<protein>
    <submittedName>
        <fullName evidence="3">Prepilin-type N-terminal cleavage/methylation domain-containing protein</fullName>
    </submittedName>
</protein>
<dbReference type="InterPro" id="IPR045584">
    <property type="entry name" value="Pilin-like"/>
</dbReference>
<dbReference type="GO" id="GO:0015628">
    <property type="term" value="P:protein secretion by the type II secretion system"/>
    <property type="evidence" value="ECO:0007669"/>
    <property type="project" value="InterPro"/>
</dbReference>
<dbReference type="InterPro" id="IPR000983">
    <property type="entry name" value="Bac_GSPG_pilin"/>
</dbReference>
<evidence type="ECO:0000256" key="2">
    <source>
        <dbReference type="SAM" id="Phobius"/>
    </source>
</evidence>
<evidence type="ECO:0000313" key="3">
    <source>
        <dbReference type="EMBL" id="AVF46303.1"/>
    </source>
</evidence>
<feature type="transmembrane region" description="Helical" evidence="2">
    <location>
        <begin position="6"/>
        <end position="29"/>
    </location>
</feature>
<dbReference type="PANTHER" id="PTHR30093">
    <property type="entry name" value="GENERAL SECRETION PATHWAY PROTEIN G"/>
    <property type="match status" value="1"/>
</dbReference>
<dbReference type="Proteomes" id="UP000237921">
    <property type="component" value="Chromosome"/>
</dbReference>
<gene>
    <name evidence="3" type="ORF">AL533_19110</name>
</gene>
<keyword evidence="2" id="KW-0472">Membrane</keyword>
<keyword evidence="1" id="KW-0488">Methylation</keyword>
<dbReference type="InterPro" id="IPR012902">
    <property type="entry name" value="N_methyl_site"/>
</dbReference>
<dbReference type="Gene3D" id="3.30.700.10">
    <property type="entry name" value="Glycoprotein, Type 4 Pilin"/>
    <property type="match status" value="1"/>
</dbReference>
<organism evidence="3 4">
    <name type="scientific">Acinetobacter nosocomialis</name>
    <dbReference type="NCBI Taxonomy" id="106654"/>
    <lineage>
        <taxon>Bacteria</taxon>
        <taxon>Pseudomonadati</taxon>
        <taxon>Pseudomonadota</taxon>
        <taxon>Gammaproteobacteria</taxon>
        <taxon>Moraxellales</taxon>
        <taxon>Moraxellaceae</taxon>
        <taxon>Acinetobacter</taxon>
        <taxon>Acinetobacter calcoaceticus/baumannii complex</taxon>
    </lineage>
</organism>
<dbReference type="NCBIfam" id="TIGR02532">
    <property type="entry name" value="IV_pilin_GFxxxE"/>
    <property type="match status" value="1"/>
</dbReference>